<evidence type="ECO:0000259" key="2">
    <source>
        <dbReference type="PROSITE" id="PS50943"/>
    </source>
</evidence>
<dbReference type="KEGG" id="lalw:BTM29_10145"/>
<proteinExistence type="predicted"/>
<keyword evidence="1" id="KW-0238">DNA-binding</keyword>
<gene>
    <name evidence="3" type="ORF">BTM29_10145</name>
</gene>
<dbReference type="EMBL" id="CP019323">
    <property type="protein sequence ID" value="APX72890.1"/>
    <property type="molecule type" value="Genomic_DNA"/>
</dbReference>
<organism evidence="3 4">
    <name type="scientific">Companilactobacillus allii</name>
    <dbReference type="NCBI Taxonomy" id="1847728"/>
    <lineage>
        <taxon>Bacteria</taxon>
        <taxon>Bacillati</taxon>
        <taxon>Bacillota</taxon>
        <taxon>Bacilli</taxon>
        <taxon>Lactobacillales</taxon>
        <taxon>Lactobacillaceae</taxon>
        <taxon>Companilactobacillus</taxon>
    </lineage>
</organism>
<dbReference type="RefSeq" id="WP_076617070.1">
    <property type="nucleotide sequence ID" value="NZ_CP019323.1"/>
</dbReference>
<dbReference type="AlphaFoldDB" id="A0A1P8Q4V9"/>
<dbReference type="STRING" id="1847728.BTM29_10145"/>
<feature type="domain" description="HTH cro/C1-type" evidence="2">
    <location>
        <begin position="6"/>
        <end position="60"/>
    </location>
</feature>
<keyword evidence="4" id="KW-1185">Reference proteome</keyword>
<dbReference type="InterPro" id="IPR010982">
    <property type="entry name" value="Lambda_DNA-bd_dom_sf"/>
</dbReference>
<dbReference type="SUPFAM" id="SSF47413">
    <property type="entry name" value="lambda repressor-like DNA-binding domains"/>
    <property type="match status" value="1"/>
</dbReference>
<accession>A0A1P8Q4V9</accession>
<dbReference type="CDD" id="cd00093">
    <property type="entry name" value="HTH_XRE"/>
    <property type="match status" value="1"/>
</dbReference>
<dbReference type="PANTHER" id="PTHR46558:SF11">
    <property type="entry name" value="HTH-TYPE TRANSCRIPTIONAL REGULATOR XRE"/>
    <property type="match status" value="1"/>
</dbReference>
<dbReference type="PROSITE" id="PS50943">
    <property type="entry name" value="HTH_CROC1"/>
    <property type="match status" value="1"/>
</dbReference>
<sequence>MLLNRLKLLRQNLGLTQQEVANKIGVSRASYSHMENGRNEPDNETLIKLSNFFGVSTDYLLGNDETPKWATPKDILDLKDFLDGNMGMAYNGEDLTEEENERLKLALSQIFWDKKKQQKHNSKK</sequence>
<dbReference type="Proteomes" id="UP000187499">
    <property type="component" value="Chromosome"/>
</dbReference>
<dbReference type="SMART" id="SM00530">
    <property type="entry name" value="HTH_XRE"/>
    <property type="match status" value="1"/>
</dbReference>
<dbReference type="Pfam" id="PF01381">
    <property type="entry name" value="HTH_3"/>
    <property type="match status" value="1"/>
</dbReference>
<protein>
    <submittedName>
        <fullName evidence="3">Transcriptional regulator</fullName>
    </submittedName>
</protein>
<name>A0A1P8Q4V9_9LACO</name>
<evidence type="ECO:0000256" key="1">
    <source>
        <dbReference type="ARBA" id="ARBA00023125"/>
    </source>
</evidence>
<dbReference type="PANTHER" id="PTHR46558">
    <property type="entry name" value="TRACRIPTIONAL REGULATORY PROTEIN-RELATED-RELATED"/>
    <property type="match status" value="1"/>
</dbReference>
<reference evidence="4" key="1">
    <citation type="submission" date="2016-12" db="EMBL/GenBank/DDBJ databases">
        <authorList>
            <person name="Jung M.Y."/>
            <person name="Lee S.H."/>
        </authorList>
    </citation>
    <scope>NUCLEOTIDE SEQUENCE [LARGE SCALE GENOMIC DNA]</scope>
    <source>
        <strain evidence="4">WiKim39</strain>
    </source>
</reference>
<dbReference type="GO" id="GO:0003677">
    <property type="term" value="F:DNA binding"/>
    <property type="evidence" value="ECO:0007669"/>
    <property type="project" value="UniProtKB-KW"/>
</dbReference>
<dbReference type="OrthoDB" id="9805856at2"/>
<evidence type="ECO:0000313" key="3">
    <source>
        <dbReference type="EMBL" id="APX72890.1"/>
    </source>
</evidence>
<dbReference type="Gene3D" id="1.10.260.40">
    <property type="entry name" value="lambda repressor-like DNA-binding domains"/>
    <property type="match status" value="1"/>
</dbReference>
<evidence type="ECO:0000313" key="4">
    <source>
        <dbReference type="Proteomes" id="UP000187499"/>
    </source>
</evidence>
<dbReference type="InterPro" id="IPR001387">
    <property type="entry name" value="Cro/C1-type_HTH"/>
</dbReference>